<dbReference type="Gene3D" id="3.40.50.150">
    <property type="entry name" value="Vaccinia Virus protein VP39"/>
    <property type="match status" value="1"/>
</dbReference>
<dbReference type="OrthoDB" id="184880at2759"/>
<dbReference type="PANTHER" id="PTHR43591:SF50">
    <property type="entry name" value="METHYLTRANSFERASE DOMAIN-CONTAINING PROTEIN-RELATED"/>
    <property type="match status" value="1"/>
</dbReference>
<sequence>MHIDELNRQRYYASVHYLLPADESETTRLNSQHRVVTRAFENKLSLVPMELQTGYRVLESGAGTGLWALEFSEQNKEEGIVLDMECIDISDKQFPATHPSNVHFSVHSVVNLPAEWSGTFSYAHQRLLVGAMNDLRWRKAVSELFRVLSPGGWVELLEHDEKDSDFGVGPCSKKLESLILAMYAERGIISDLGTYLPSILAEVGFVDVRREARQVTIGRSGETGYRSEDWRDLWKGTKVHVLSAGGYGLVTTEKEYDELLEGSTDEWNNSDKAVSTFYTILARKP</sequence>
<reference evidence="1 2" key="1">
    <citation type="submission" date="2014-04" db="EMBL/GenBank/DDBJ databases">
        <title>Evolutionary Origins and Diversification of the Mycorrhizal Mutualists.</title>
        <authorList>
            <consortium name="DOE Joint Genome Institute"/>
            <consortium name="Mycorrhizal Genomics Consortium"/>
            <person name="Kohler A."/>
            <person name="Kuo A."/>
            <person name="Nagy L.G."/>
            <person name="Floudas D."/>
            <person name="Copeland A."/>
            <person name="Barry K.W."/>
            <person name="Cichocki N."/>
            <person name="Veneault-Fourrey C."/>
            <person name="LaButti K."/>
            <person name="Lindquist E.A."/>
            <person name="Lipzen A."/>
            <person name="Lundell T."/>
            <person name="Morin E."/>
            <person name="Murat C."/>
            <person name="Riley R."/>
            <person name="Ohm R."/>
            <person name="Sun H."/>
            <person name="Tunlid A."/>
            <person name="Henrissat B."/>
            <person name="Grigoriev I.V."/>
            <person name="Hibbett D.S."/>
            <person name="Martin F."/>
        </authorList>
    </citation>
    <scope>NUCLEOTIDE SEQUENCE [LARGE SCALE GENOMIC DNA]</scope>
    <source>
        <strain evidence="1 2">FD-317 M1</strain>
    </source>
</reference>
<evidence type="ECO:0000313" key="2">
    <source>
        <dbReference type="Proteomes" id="UP000053593"/>
    </source>
</evidence>
<proteinExistence type="predicted"/>
<protein>
    <recommendedName>
        <fullName evidence="3">Methyltransferase domain-containing protein</fullName>
    </recommendedName>
</protein>
<evidence type="ECO:0000313" key="1">
    <source>
        <dbReference type="EMBL" id="KIK57589.1"/>
    </source>
</evidence>
<dbReference type="AlphaFoldDB" id="A0A0D0C568"/>
<dbReference type="HOGENOM" id="CLU_010595_9_3_1"/>
<dbReference type="Pfam" id="PF13489">
    <property type="entry name" value="Methyltransf_23"/>
    <property type="match status" value="1"/>
</dbReference>
<dbReference type="SUPFAM" id="SSF53335">
    <property type="entry name" value="S-adenosyl-L-methionine-dependent methyltransferases"/>
    <property type="match status" value="1"/>
</dbReference>
<organism evidence="1 2">
    <name type="scientific">Collybiopsis luxurians FD-317 M1</name>
    <dbReference type="NCBI Taxonomy" id="944289"/>
    <lineage>
        <taxon>Eukaryota</taxon>
        <taxon>Fungi</taxon>
        <taxon>Dikarya</taxon>
        <taxon>Basidiomycota</taxon>
        <taxon>Agaricomycotina</taxon>
        <taxon>Agaricomycetes</taxon>
        <taxon>Agaricomycetidae</taxon>
        <taxon>Agaricales</taxon>
        <taxon>Marasmiineae</taxon>
        <taxon>Omphalotaceae</taxon>
        <taxon>Collybiopsis</taxon>
        <taxon>Collybiopsis luxurians</taxon>
    </lineage>
</organism>
<dbReference type="CDD" id="cd02440">
    <property type="entry name" value="AdoMet_MTases"/>
    <property type="match status" value="1"/>
</dbReference>
<evidence type="ECO:0008006" key="3">
    <source>
        <dbReference type="Google" id="ProtNLM"/>
    </source>
</evidence>
<accession>A0A0D0C568</accession>
<dbReference type="Proteomes" id="UP000053593">
    <property type="component" value="Unassembled WGS sequence"/>
</dbReference>
<keyword evidence="2" id="KW-1185">Reference proteome</keyword>
<gene>
    <name evidence="1" type="ORF">GYMLUDRAFT_46149</name>
</gene>
<dbReference type="EMBL" id="KN834790">
    <property type="protein sequence ID" value="KIK57589.1"/>
    <property type="molecule type" value="Genomic_DNA"/>
</dbReference>
<dbReference type="PANTHER" id="PTHR43591">
    <property type="entry name" value="METHYLTRANSFERASE"/>
    <property type="match status" value="1"/>
</dbReference>
<dbReference type="InterPro" id="IPR029063">
    <property type="entry name" value="SAM-dependent_MTases_sf"/>
</dbReference>
<name>A0A0D0C568_9AGAR</name>